<evidence type="ECO:0000256" key="3">
    <source>
        <dbReference type="ARBA" id="ARBA00022448"/>
    </source>
</evidence>
<reference evidence="9" key="1">
    <citation type="submission" date="2014-11" db="EMBL/GenBank/DDBJ databases">
        <authorList>
            <person name="Otto D Thomas"/>
            <person name="Naeem Raeece"/>
        </authorList>
    </citation>
    <scope>NUCLEOTIDE SEQUENCE</scope>
</reference>
<accession>A0A0G4I8L9</accession>
<feature type="compositionally biased region" description="Acidic residues" evidence="7">
    <location>
        <begin position="1008"/>
        <end position="1024"/>
    </location>
</feature>
<evidence type="ECO:0000259" key="8">
    <source>
        <dbReference type="PROSITE" id="PS50166"/>
    </source>
</evidence>
<dbReference type="InterPro" id="IPR011989">
    <property type="entry name" value="ARM-like"/>
</dbReference>
<feature type="compositionally biased region" description="Basic and acidic residues" evidence="7">
    <location>
        <begin position="1075"/>
        <end position="1093"/>
    </location>
</feature>
<keyword evidence="3" id="KW-0813">Transport</keyword>
<evidence type="ECO:0000256" key="6">
    <source>
        <dbReference type="ARBA" id="ARBA00023242"/>
    </source>
</evidence>
<dbReference type="GO" id="GO:0006606">
    <property type="term" value="P:protein import into nucleus"/>
    <property type="evidence" value="ECO:0007669"/>
    <property type="project" value="TreeGrafter"/>
</dbReference>
<dbReference type="GO" id="GO:0005635">
    <property type="term" value="C:nuclear envelope"/>
    <property type="evidence" value="ECO:0007669"/>
    <property type="project" value="TreeGrafter"/>
</dbReference>
<protein>
    <recommendedName>
        <fullName evidence="8">Importin N-terminal domain-containing protein</fullName>
    </recommendedName>
</protein>
<dbReference type="SMART" id="SM00913">
    <property type="entry name" value="IBN_N"/>
    <property type="match status" value="1"/>
</dbReference>
<evidence type="ECO:0000256" key="7">
    <source>
        <dbReference type="SAM" id="MobiDB-lite"/>
    </source>
</evidence>
<feature type="region of interest" description="Disordered" evidence="7">
    <location>
        <begin position="951"/>
        <end position="983"/>
    </location>
</feature>
<feature type="domain" description="Importin N-terminal" evidence="8">
    <location>
        <begin position="29"/>
        <end position="104"/>
    </location>
</feature>
<dbReference type="PANTHER" id="PTHR10997:SF18">
    <property type="entry name" value="D-IMPORTIN 7_RANBP7"/>
    <property type="match status" value="1"/>
</dbReference>
<dbReference type="GO" id="GO:0005829">
    <property type="term" value="C:cytosol"/>
    <property type="evidence" value="ECO:0007669"/>
    <property type="project" value="TreeGrafter"/>
</dbReference>
<dbReference type="InterPro" id="IPR016024">
    <property type="entry name" value="ARM-type_fold"/>
</dbReference>
<dbReference type="AlphaFoldDB" id="A0A0G4I8L9"/>
<dbReference type="VEuPathDB" id="CryptoDB:Cvel_11891"/>
<keyword evidence="6" id="KW-0539">Nucleus</keyword>
<evidence type="ECO:0000313" key="9">
    <source>
        <dbReference type="EMBL" id="CEM53358.1"/>
    </source>
</evidence>
<evidence type="ECO:0000256" key="2">
    <source>
        <dbReference type="ARBA" id="ARBA00004496"/>
    </source>
</evidence>
<proteinExistence type="predicted"/>
<feature type="region of interest" description="Disordered" evidence="7">
    <location>
        <begin position="1071"/>
        <end position="1093"/>
    </location>
</feature>
<comment type="subcellular location">
    <subcellularLocation>
        <location evidence="2">Cytoplasm</location>
    </subcellularLocation>
    <subcellularLocation>
        <location evidence="1">Nucleus</location>
    </subcellularLocation>
</comment>
<sequence>MASVQFSDEVVLQALLATYGNNNTARQQAEHFLQQCKDAPGFPIFLLKISFRTDVDISNRQSAAVLLKNLVKERWDVFDPERLRPVHEDDRAVLRQNFLEALATCGDPPIRRPLEECLRVMLWHDFPDKWMGIGPQMLEYISSSEPGKLYAGLMAVRKIARKYEMKAVKERAPLEEVIVRIFPVAFQLCQRLLSGTEWQSEDACALIRLCLKAYWSATQLTLTGQLKLQEEIDRWMQICLAVVNLPAPPYLAELRGKPPVADDARNQKNIQYFKVKKWAYQIMHRFSARYGNPNLAAGGGAGNADRRKEDKQIAKHFLDKCAPSFIAALVDQYKKGHAGEPVVNKRLLNVGLQFLAIALQHANLYKTMKAHMQFLFFELCFPLICFNEEDEEIWQEDPASFIRNEMDDVQTFIDPRPAAMNFCKEAVKLRGKDILVGVLKFVDQVLTETQTAPGAQIDREKAVRRSGAVYLLGDFAASLKQKNFPIENALKGQLFPDLSCPVAFLRQRGCWAFERFADLMKKEMKDGILWEGAFNKLVDLLVDHEIPVRVQAASSLRSLIRAPALENCVKARLPVLLERLLTLMQEIDHEDMISTLETIVVRFAEDMGPYASTLLDRLSAAFLKMIEDEDDSGALDLAVMQCVKAIETVLEACTSEEGKRLYPAFVPPVSAVIEKMLSPDGGDFMEQAMDLLAYLTFYNPEIDNTLWSLFPRLHQSVCGGSTPLFPLPAPLERGWAPDYIGNMLIPLDNYMTRGVDTFVAGHHPETGKPYRELVFEIVVRAFECEALSPPDLVMALRIHGLLFECTMQPDGTSKYPGSMDPLVGPSLDLLWRQVDVEERKKMGRKTTLAPEFMAAVSAVIALMCFYNCDLFLSVLEQQGKTAAFFSRWFELVPHHKNPPGKRFLVLALSRLLEKAFNSSLPPSLSNEQAQRQLLTVAVQQACEYVKVRVEAKQKETEEGSEDDSDSEFSEDEDLDEDQDATTEKDEQYLANLRSELAKMEAAEAAGGFDEDDEDDSDYDEEAAEEGYVAGPLEDVSPILFLEAMLTQQPPQVQQQVAAVIGAEAQGKMAQALQVERSHLQEEAAEKQKNETGG</sequence>
<evidence type="ECO:0000256" key="1">
    <source>
        <dbReference type="ARBA" id="ARBA00004123"/>
    </source>
</evidence>
<dbReference type="Gene3D" id="1.25.10.10">
    <property type="entry name" value="Leucine-rich Repeat Variant"/>
    <property type="match status" value="1"/>
</dbReference>
<dbReference type="InterPro" id="IPR001494">
    <property type="entry name" value="Importin-beta_N"/>
</dbReference>
<dbReference type="SUPFAM" id="SSF48371">
    <property type="entry name" value="ARM repeat"/>
    <property type="match status" value="1"/>
</dbReference>
<dbReference type="PROSITE" id="PS50166">
    <property type="entry name" value="IMPORTIN_B_NT"/>
    <property type="match status" value="1"/>
</dbReference>
<keyword evidence="4" id="KW-0963">Cytoplasm</keyword>
<dbReference type="PhylomeDB" id="A0A0G4I8L9"/>
<feature type="region of interest" description="Disordered" evidence="7">
    <location>
        <begin position="1001"/>
        <end position="1031"/>
    </location>
</feature>
<dbReference type="EMBL" id="CDMZ01005639">
    <property type="protein sequence ID" value="CEM53358.1"/>
    <property type="molecule type" value="Genomic_DNA"/>
</dbReference>
<name>A0A0G4I8L9_9ALVE</name>
<gene>
    <name evidence="9" type="ORF">Cvel_11891</name>
</gene>
<organism evidence="9">
    <name type="scientific">Chromera velia CCMP2878</name>
    <dbReference type="NCBI Taxonomy" id="1169474"/>
    <lineage>
        <taxon>Eukaryota</taxon>
        <taxon>Sar</taxon>
        <taxon>Alveolata</taxon>
        <taxon>Colpodellida</taxon>
        <taxon>Chromeraceae</taxon>
        <taxon>Chromera</taxon>
    </lineage>
</organism>
<evidence type="ECO:0000256" key="5">
    <source>
        <dbReference type="ARBA" id="ARBA00022927"/>
    </source>
</evidence>
<evidence type="ECO:0000256" key="4">
    <source>
        <dbReference type="ARBA" id="ARBA00022490"/>
    </source>
</evidence>
<keyword evidence="5" id="KW-0653">Protein transport</keyword>
<dbReference type="PANTHER" id="PTHR10997">
    <property type="entry name" value="IMPORTIN-7, 8, 11"/>
    <property type="match status" value="1"/>
</dbReference>
<dbReference type="Pfam" id="PF03810">
    <property type="entry name" value="IBN_N"/>
    <property type="match status" value="1"/>
</dbReference>
<dbReference type="GO" id="GO:0031267">
    <property type="term" value="F:small GTPase binding"/>
    <property type="evidence" value="ECO:0007669"/>
    <property type="project" value="InterPro"/>
</dbReference>
<feature type="compositionally biased region" description="Acidic residues" evidence="7">
    <location>
        <begin position="958"/>
        <end position="980"/>
    </location>
</feature>